<evidence type="ECO:0000256" key="3">
    <source>
        <dbReference type="ARBA" id="ARBA00022729"/>
    </source>
</evidence>
<dbReference type="PROSITE" id="PS00080">
    <property type="entry name" value="MULTICOPPER_OXIDASE2"/>
    <property type="match status" value="1"/>
</dbReference>
<evidence type="ECO:0000256" key="2">
    <source>
        <dbReference type="ARBA" id="ARBA00022723"/>
    </source>
</evidence>
<evidence type="ECO:0000313" key="10">
    <source>
        <dbReference type="EMBL" id="KAF0325838.1"/>
    </source>
</evidence>
<dbReference type="InterPro" id="IPR008972">
    <property type="entry name" value="Cupredoxin"/>
</dbReference>
<dbReference type="InterPro" id="IPR011707">
    <property type="entry name" value="Cu-oxidase-like_N"/>
</dbReference>
<dbReference type="Gene3D" id="2.60.40.420">
    <property type="entry name" value="Cupredoxins - blue copper proteins"/>
    <property type="match status" value="3"/>
</dbReference>
<dbReference type="InterPro" id="IPR011706">
    <property type="entry name" value="Cu-oxidase_C"/>
</dbReference>
<dbReference type="PANTHER" id="PTHR11709:SF71">
    <property type="entry name" value="OXIDOREDUCTASE TPCJ"/>
    <property type="match status" value="1"/>
</dbReference>
<dbReference type="EMBL" id="WOWK01000034">
    <property type="protein sequence ID" value="KAF0325838.1"/>
    <property type="molecule type" value="Genomic_DNA"/>
</dbReference>
<comment type="similarity">
    <text evidence="1">Belongs to the multicopper oxidase family.</text>
</comment>
<evidence type="ECO:0000313" key="11">
    <source>
        <dbReference type="Proteomes" id="UP000434172"/>
    </source>
</evidence>
<keyword evidence="11" id="KW-1185">Reference proteome</keyword>
<comment type="caution">
    <text evidence="10">The sequence shown here is derived from an EMBL/GenBank/DDBJ whole genome shotgun (WGS) entry which is preliminary data.</text>
</comment>
<evidence type="ECO:0000256" key="1">
    <source>
        <dbReference type="ARBA" id="ARBA00010609"/>
    </source>
</evidence>
<keyword evidence="3" id="KW-0732">Signal</keyword>
<proteinExistence type="inferred from homology"/>
<dbReference type="AlphaFoldDB" id="A0A8H3ZNH0"/>
<evidence type="ECO:0000259" key="9">
    <source>
        <dbReference type="Pfam" id="PF07732"/>
    </source>
</evidence>
<dbReference type="Pfam" id="PF00394">
    <property type="entry name" value="Cu-oxidase"/>
    <property type="match status" value="1"/>
</dbReference>
<dbReference type="OrthoDB" id="2121828at2759"/>
<protein>
    <recommendedName>
        <fullName evidence="12">Multicopper oxidase</fullName>
    </recommendedName>
</protein>
<feature type="domain" description="Plastocyanin-like" evidence="9">
    <location>
        <begin position="117"/>
        <end position="231"/>
    </location>
</feature>
<dbReference type="PROSITE" id="PS00079">
    <property type="entry name" value="MULTICOPPER_OXIDASE1"/>
    <property type="match status" value="1"/>
</dbReference>
<sequence>MLSLRQIWVIATDVSRSLFGDPLLRDVSRGHTKFDLSNNVIAAAEYPGYPDFSPTGSNIDHSRCQYPSMKGWHYCGGSEDQSCWLRNPETGEQFNITTDYEDWMPYGIDRYFTLDVADGWVNVDGLNFTEAKLFNSTLPGPLIEACWGDRVHVNVTNSLGLNGTSIHWHGIRQKDTMHMDGVNGITQCPIAPEDYFVYIWNATQYGSSWYHSHYSVQYADGLQAPITIHGPTVAPYDEAIEPLIITDWLHNGAFNALYQDAIFPDILLGSVGHTVGNITRYNSSVEALLPVPEPYEIHFNNLEPNPLTRAKRYLIRLINTSWQTTFVFSIDNHLLTIVEADFVPATPFNVSSLLVSIGQRYNIIVEASPLVNSSNPAQNPLPDDCNFWIRTWVAGDGGTFGPHPIHLHGHDFAILREVDDELWDPTTYDPTKNNLNNPPRRDVVLLPSQGYVVIGFKTDNPGVWLIHCHIAFHAAGGLSMQILERQSAANEFWPPGNSADLDEAYRVCENWNSWAYDCRNLWPGEVPRKDKDGNPTNQTHWPACEEAVMLQNDSGV</sequence>
<accession>A0A8H3ZNH0</accession>
<keyword evidence="6" id="KW-0325">Glycoprotein</keyword>
<gene>
    <name evidence="10" type="ORF">GQ607_006970</name>
</gene>
<dbReference type="Pfam" id="PF07731">
    <property type="entry name" value="Cu-oxidase_2"/>
    <property type="match status" value="1"/>
</dbReference>
<evidence type="ECO:0000256" key="4">
    <source>
        <dbReference type="ARBA" id="ARBA00023002"/>
    </source>
</evidence>
<reference evidence="10 11" key="1">
    <citation type="submission" date="2019-12" db="EMBL/GenBank/DDBJ databases">
        <title>A genome sequence resource for the geographically widespread anthracnose pathogen Colletotrichum asianum.</title>
        <authorList>
            <person name="Meng Y."/>
        </authorList>
    </citation>
    <scope>NUCLEOTIDE SEQUENCE [LARGE SCALE GENOMIC DNA]</scope>
    <source>
        <strain evidence="10 11">ICMP 18580</strain>
    </source>
</reference>
<organism evidence="10 11">
    <name type="scientific">Colletotrichum asianum</name>
    <dbReference type="NCBI Taxonomy" id="702518"/>
    <lineage>
        <taxon>Eukaryota</taxon>
        <taxon>Fungi</taxon>
        <taxon>Dikarya</taxon>
        <taxon>Ascomycota</taxon>
        <taxon>Pezizomycotina</taxon>
        <taxon>Sordariomycetes</taxon>
        <taxon>Hypocreomycetidae</taxon>
        <taxon>Glomerellales</taxon>
        <taxon>Glomerellaceae</taxon>
        <taxon>Colletotrichum</taxon>
        <taxon>Colletotrichum gloeosporioides species complex</taxon>
    </lineage>
</organism>
<evidence type="ECO:0000259" key="7">
    <source>
        <dbReference type="Pfam" id="PF00394"/>
    </source>
</evidence>
<name>A0A8H3ZNH0_9PEZI</name>
<dbReference type="SUPFAM" id="SSF49503">
    <property type="entry name" value="Cupredoxins"/>
    <property type="match status" value="3"/>
</dbReference>
<dbReference type="GO" id="GO:0016491">
    <property type="term" value="F:oxidoreductase activity"/>
    <property type="evidence" value="ECO:0007669"/>
    <property type="project" value="UniProtKB-KW"/>
</dbReference>
<dbReference type="InterPro" id="IPR033138">
    <property type="entry name" value="Cu_oxidase_CS"/>
</dbReference>
<evidence type="ECO:0000256" key="5">
    <source>
        <dbReference type="ARBA" id="ARBA00023008"/>
    </source>
</evidence>
<dbReference type="InterPro" id="IPR045087">
    <property type="entry name" value="Cu-oxidase_fam"/>
</dbReference>
<dbReference type="Pfam" id="PF07732">
    <property type="entry name" value="Cu-oxidase_3"/>
    <property type="match status" value="1"/>
</dbReference>
<keyword evidence="5" id="KW-0186">Copper</keyword>
<evidence type="ECO:0000256" key="6">
    <source>
        <dbReference type="ARBA" id="ARBA00023180"/>
    </source>
</evidence>
<feature type="domain" description="Plastocyanin-like" evidence="7">
    <location>
        <begin position="268"/>
        <end position="368"/>
    </location>
</feature>
<feature type="domain" description="Plastocyanin-like" evidence="8">
    <location>
        <begin position="391"/>
        <end position="486"/>
    </location>
</feature>
<dbReference type="Proteomes" id="UP000434172">
    <property type="component" value="Unassembled WGS sequence"/>
</dbReference>
<keyword evidence="4" id="KW-0560">Oxidoreductase</keyword>
<dbReference type="InterPro" id="IPR001117">
    <property type="entry name" value="Cu-oxidase_2nd"/>
</dbReference>
<dbReference type="GO" id="GO:0005507">
    <property type="term" value="F:copper ion binding"/>
    <property type="evidence" value="ECO:0007669"/>
    <property type="project" value="InterPro"/>
</dbReference>
<evidence type="ECO:0008006" key="12">
    <source>
        <dbReference type="Google" id="ProtNLM"/>
    </source>
</evidence>
<evidence type="ECO:0000259" key="8">
    <source>
        <dbReference type="Pfam" id="PF07731"/>
    </source>
</evidence>
<dbReference type="InterPro" id="IPR002355">
    <property type="entry name" value="Cu_oxidase_Cu_BS"/>
</dbReference>
<dbReference type="PANTHER" id="PTHR11709">
    <property type="entry name" value="MULTI-COPPER OXIDASE"/>
    <property type="match status" value="1"/>
</dbReference>
<keyword evidence="2" id="KW-0479">Metal-binding</keyword>